<evidence type="ECO:0000259" key="2">
    <source>
        <dbReference type="Pfam" id="PF14341"/>
    </source>
</evidence>
<organism evidence="3 4">
    <name type="scientific">Modicisalibacter tunisiensis</name>
    <dbReference type="NCBI Taxonomy" id="390637"/>
    <lineage>
        <taxon>Bacteria</taxon>
        <taxon>Pseudomonadati</taxon>
        <taxon>Pseudomonadota</taxon>
        <taxon>Gammaproteobacteria</taxon>
        <taxon>Oceanospirillales</taxon>
        <taxon>Halomonadaceae</taxon>
        <taxon>Modicisalibacter</taxon>
    </lineage>
</organism>
<keyword evidence="1" id="KW-1133">Transmembrane helix</keyword>
<dbReference type="EMBL" id="JAGXFD010000001">
    <property type="protein sequence ID" value="MBZ9566586.1"/>
    <property type="molecule type" value="Genomic_DNA"/>
</dbReference>
<keyword evidence="4" id="KW-1185">Reference proteome</keyword>
<dbReference type="Proteomes" id="UP001319883">
    <property type="component" value="Unassembled WGS sequence"/>
</dbReference>
<dbReference type="InterPro" id="IPR025746">
    <property type="entry name" value="PilX_N_dom"/>
</dbReference>
<keyword evidence="1" id="KW-0812">Transmembrane</keyword>
<accession>A0ABS7WXI3</accession>
<dbReference type="Pfam" id="PF14341">
    <property type="entry name" value="PilX_N"/>
    <property type="match status" value="1"/>
</dbReference>
<feature type="transmembrane region" description="Helical" evidence="1">
    <location>
        <begin position="12"/>
        <end position="33"/>
    </location>
</feature>
<protein>
    <recommendedName>
        <fullName evidence="2">Type 4 fimbrial biogenesis protein PilX N-terminal domain-containing protein</fullName>
    </recommendedName>
</protein>
<feature type="domain" description="Type 4 fimbrial biogenesis protein PilX N-terminal" evidence="2">
    <location>
        <begin position="12"/>
        <end position="58"/>
    </location>
</feature>
<evidence type="ECO:0000256" key="1">
    <source>
        <dbReference type="SAM" id="Phobius"/>
    </source>
</evidence>
<gene>
    <name evidence="3" type="ORF">KGQ91_02645</name>
</gene>
<comment type="caution">
    <text evidence="3">The sequence shown here is derived from an EMBL/GenBank/DDBJ whole genome shotgun (WGS) entry which is preliminary data.</text>
</comment>
<name>A0ABS7WXI3_9GAMM</name>
<keyword evidence="1" id="KW-0472">Membrane</keyword>
<sequence length="335" mass="35203">MKPRCYSHRQDGAALIVVLILMVMAAMLATTGLQGGVTNEKLAGNYRADALAKMAAETVASSRITRLDESAGEQACREIMDDDPRLSAWTQATLSGGSEENHQRAYYTACRLEGEPGYAIAGEAVDAEGGVLARHRVIVAGTGGGPDFDPPSELSDFSILTGGALVIHGQDNVEGEKRSDYGVSNTPVPELEYIDAVRRYMGNGADYLQGCAARGSYVFCDSQKGFDGDLTVTDSDSEKTFVVDGAATIKLKTKQDIRASFVSSGSMVFNGASKTRLGGLVWVGGALMMNGTGNFAMNGSVVVGGSATFNGGLDLTGADQTDMLTGDNGITWQEF</sequence>
<evidence type="ECO:0000313" key="3">
    <source>
        <dbReference type="EMBL" id="MBZ9566586.1"/>
    </source>
</evidence>
<proteinExistence type="predicted"/>
<evidence type="ECO:0000313" key="4">
    <source>
        <dbReference type="Proteomes" id="UP001319883"/>
    </source>
</evidence>
<reference evidence="3 4" key="1">
    <citation type="submission" date="2021-05" db="EMBL/GenBank/DDBJ databases">
        <title>Petroleum and Energy Research Collection (APPE): ex situ preservation of microbial diversity associated with the oil industry and exploitation of its biotechnological potential.</title>
        <authorList>
            <person name="Paixao C.T.M."/>
            <person name="Gomes M.B."/>
            <person name="Oliveira V.M."/>
        </authorList>
    </citation>
    <scope>NUCLEOTIDE SEQUENCE [LARGE SCALE GENOMIC DNA]</scope>
    <source>
        <strain evidence="3 4">LIT2</strain>
    </source>
</reference>
<dbReference type="RefSeq" id="WP_224420188.1">
    <property type="nucleotide sequence ID" value="NZ_JAGXFD010000001.1"/>
</dbReference>